<feature type="region of interest" description="Disordered" evidence="1">
    <location>
        <begin position="33"/>
        <end position="52"/>
    </location>
</feature>
<proteinExistence type="predicted"/>
<evidence type="ECO:0008006" key="4">
    <source>
        <dbReference type="Google" id="ProtNLM"/>
    </source>
</evidence>
<dbReference type="KEGG" id="tsv:DSM104635_00196"/>
<dbReference type="AlphaFoldDB" id="A0A6I6MJX3"/>
<dbReference type="EMBL" id="CP047045">
    <property type="protein sequence ID" value="QGZ93386.1"/>
    <property type="molecule type" value="Genomic_DNA"/>
</dbReference>
<sequence>MKNQTHNDPANAPPAKKPYVRPELRTFGALHKLTQGSMSAGNDGAGGMTAMM</sequence>
<accession>A0A6I6MJX3</accession>
<dbReference type="RefSeq" id="WP_158764390.1">
    <property type="nucleotide sequence ID" value="NZ_CP047045.1"/>
</dbReference>
<protein>
    <recommendedName>
        <fullName evidence="4">Lasso RiPP family leader peptide-containing protein</fullName>
    </recommendedName>
</protein>
<feature type="compositionally biased region" description="Gly residues" evidence="1">
    <location>
        <begin position="43"/>
        <end position="52"/>
    </location>
</feature>
<evidence type="ECO:0000313" key="2">
    <source>
        <dbReference type="EMBL" id="QGZ93386.1"/>
    </source>
</evidence>
<gene>
    <name evidence="2" type="ORF">DSM104635_00196</name>
</gene>
<evidence type="ECO:0000313" key="3">
    <source>
        <dbReference type="Proteomes" id="UP000431269"/>
    </source>
</evidence>
<reference evidence="3" key="1">
    <citation type="submission" date="2019-12" db="EMBL/GenBank/DDBJ databases">
        <title>Complete genome of Terracaulis silvestris 0127_4.</title>
        <authorList>
            <person name="Vieira S."/>
            <person name="Riedel T."/>
            <person name="Sproer C."/>
            <person name="Pascual J."/>
            <person name="Boedeker C."/>
            <person name="Overmann J."/>
        </authorList>
    </citation>
    <scope>NUCLEOTIDE SEQUENCE [LARGE SCALE GENOMIC DNA]</scope>
    <source>
        <strain evidence="3">0127_4</strain>
    </source>
</reference>
<keyword evidence="3" id="KW-1185">Reference proteome</keyword>
<dbReference type="Proteomes" id="UP000431269">
    <property type="component" value="Chromosome"/>
</dbReference>
<evidence type="ECO:0000256" key="1">
    <source>
        <dbReference type="SAM" id="MobiDB-lite"/>
    </source>
</evidence>
<name>A0A6I6MJX3_9CAUL</name>
<organism evidence="2 3">
    <name type="scientific">Terricaulis silvestris</name>
    <dbReference type="NCBI Taxonomy" id="2686094"/>
    <lineage>
        <taxon>Bacteria</taxon>
        <taxon>Pseudomonadati</taxon>
        <taxon>Pseudomonadota</taxon>
        <taxon>Alphaproteobacteria</taxon>
        <taxon>Caulobacterales</taxon>
        <taxon>Caulobacteraceae</taxon>
        <taxon>Terricaulis</taxon>
    </lineage>
</organism>
<feature type="region of interest" description="Disordered" evidence="1">
    <location>
        <begin position="1"/>
        <end position="21"/>
    </location>
</feature>